<dbReference type="InterPro" id="IPR023996">
    <property type="entry name" value="TonB-dep_OMP_SusC/RagA"/>
</dbReference>
<evidence type="ECO:0000256" key="5">
    <source>
        <dbReference type="ARBA" id="ARBA00023077"/>
    </source>
</evidence>
<evidence type="ECO:0000313" key="14">
    <source>
        <dbReference type="EMBL" id="KAB5433372.1"/>
    </source>
</evidence>
<dbReference type="InterPro" id="IPR023997">
    <property type="entry name" value="TonB-dep_OMP_SusC/RagA_CS"/>
</dbReference>
<dbReference type="GO" id="GO:0009279">
    <property type="term" value="C:cell outer membrane"/>
    <property type="evidence" value="ECO:0007669"/>
    <property type="project" value="UniProtKB-SubCell"/>
</dbReference>
<proteinExistence type="inferred from homology"/>
<evidence type="ECO:0000256" key="3">
    <source>
        <dbReference type="ARBA" id="ARBA00022452"/>
    </source>
</evidence>
<organism evidence="13 15">
    <name type="scientific">Phocaeicola vulgatus</name>
    <name type="common">Bacteroides vulgatus</name>
    <dbReference type="NCBI Taxonomy" id="821"/>
    <lineage>
        <taxon>Bacteria</taxon>
        <taxon>Pseudomonadati</taxon>
        <taxon>Bacteroidota</taxon>
        <taxon>Bacteroidia</taxon>
        <taxon>Bacteroidales</taxon>
        <taxon>Bacteroidaceae</taxon>
        <taxon>Phocaeicola</taxon>
    </lineage>
</organism>
<dbReference type="FunFam" id="2.170.130.10:FF:000003">
    <property type="entry name" value="SusC/RagA family TonB-linked outer membrane protein"/>
    <property type="match status" value="1"/>
</dbReference>
<dbReference type="InterPro" id="IPR037066">
    <property type="entry name" value="Plug_dom_sf"/>
</dbReference>
<evidence type="ECO:0000256" key="2">
    <source>
        <dbReference type="ARBA" id="ARBA00022448"/>
    </source>
</evidence>
<feature type="domain" description="TonB-dependent receptor plug" evidence="12">
    <location>
        <begin position="126"/>
        <end position="230"/>
    </location>
</feature>
<reference evidence="14 16" key="2">
    <citation type="submission" date="2019-10" db="EMBL/GenBank/DDBJ databases">
        <title>Genome Sequence and Assembly of iSURF_14.</title>
        <authorList>
            <person name="Wucher B.R."/>
            <person name="Ruoff K.L."/>
            <person name="Price C.E."/>
            <person name="Valls R.R."/>
            <person name="O'Toole G.A."/>
        </authorList>
    </citation>
    <scope>NUCLEOTIDE SEQUENCE [LARGE SCALE GENOMIC DNA]</scope>
    <source>
        <strain evidence="14 16">ANK132K_3B</strain>
    </source>
</reference>
<dbReference type="Pfam" id="PF07715">
    <property type="entry name" value="Plug"/>
    <property type="match status" value="1"/>
</dbReference>
<evidence type="ECO:0000313" key="13">
    <source>
        <dbReference type="EMBL" id="KAB3853400.1"/>
    </source>
</evidence>
<accession>A0A412LS34</accession>
<dbReference type="PROSITE" id="PS52016">
    <property type="entry name" value="TONB_DEPENDENT_REC_3"/>
    <property type="match status" value="1"/>
</dbReference>
<gene>
    <name evidence="14" type="ORF">F9Z94_19880</name>
    <name evidence="13" type="ORF">GAS29_16930</name>
</gene>
<keyword evidence="2 8" id="KW-0813">Transport</keyword>
<dbReference type="Pfam" id="PF00593">
    <property type="entry name" value="TonB_dep_Rec_b-barrel"/>
    <property type="match status" value="1"/>
</dbReference>
<dbReference type="Proteomes" id="UP000462885">
    <property type="component" value="Unassembled WGS sequence"/>
</dbReference>
<evidence type="ECO:0000256" key="6">
    <source>
        <dbReference type="ARBA" id="ARBA00023136"/>
    </source>
</evidence>
<feature type="signal peptide" evidence="10">
    <location>
        <begin position="1"/>
        <end position="30"/>
    </location>
</feature>
<keyword evidence="3 8" id="KW-1134">Transmembrane beta strand</keyword>
<feature type="domain" description="TonB-dependent receptor-like beta-barrel" evidence="11">
    <location>
        <begin position="452"/>
        <end position="875"/>
    </location>
</feature>
<dbReference type="InterPro" id="IPR000531">
    <property type="entry name" value="Beta-barrel_TonB"/>
</dbReference>
<dbReference type="Gene3D" id="2.40.170.20">
    <property type="entry name" value="TonB-dependent receptor, beta-barrel domain"/>
    <property type="match status" value="1"/>
</dbReference>
<dbReference type="RefSeq" id="WP_005849320.1">
    <property type="nucleotide sequence ID" value="NZ_CP181423.1"/>
</dbReference>
<dbReference type="Proteomes" id="UP000441522">
    <property type="component" value="Unassembled WGS sequence"/>
</dbReference>
<comment type="similarity">
    <text evidence="8 9">Belongs to the TonB-dependent receptor family.</text>
</comment>
<evidence type="ECO:0000256" key="7">
    <source>
        <dbReference type="ARBA" id="ARBA00023237"/>
    </source>
</evidence>
<dbReference type="InterPro" id="IPR008969">
    <property type="entry name" value="CarboxyPept-like_regulatory"/>
</dbReference>
<keyword evidence="4 8" id="KW-0812">Transmembrane</keyword>
<reference evidence="13 15" key="1">
    <citation type="journal article" date="2019" name="Nat. Med.">
        <title>A library of human gut bacterial isolates paired with longitudinal multiomics data enables mechanistic microbiome research.</title>
        <authorList>
            <person name="Poyet M."/>
            <person name="Groussin M."/>
            <person name="Gibbons S.M."/>
            <person name="Avila-Pacheco J."/>
            <person name="Jiang X."/>
            <person name="Kearney S.M."/>
            <person name="Perrotta A.R."/>
            <person name="Berdy B."/>
            <person name="Zhao S."/>
            <person name="Lieberman T.D."/>
            <person name="Swanson P.K."/>
            <person name="Smith M."/>
            <person name="Roesemann S."/>
            <person name="Alexander J.E."/>
            <person name="Rich S.A."/>
            <person name="Livny J."/>
            <person name="Vlamakis H."/>
            <person name="Clish C."/>
            <person name="Bullock K."/>
            <person name="Deik A."/>
            <person name="Scott J."/>
            <person name="Pierce K.A."/>
            <person name="Xavier R.J."/>
            <person name="Alm E.J."/>
        </authorList>
    </citation>
    <scope>NUCLEOTIDE SEQUENCE [LARGE SCALE GENOMIC DNA]</scope>
    <source>
        <strain evidence="13 15">BIOML-A5</strain>
    </source>
</reference>
<name>A0A412LS34_PHOVU</name>
<dbReference type="Gene3D" id="2.170.130.10">
    <property type="entry name" value="TonB-dependent receptor, plug domain"/>
    <property type="match status" value="1"/>
</dbReference>
<keyword evidence="10" id="KW-0732">Signal</keyword>
<dbReference type="SUPFAM" id="SSF49464">
    <property type="entry name" value="Carboxypeptidase regulatory domain-like"/>
    <property type="match status" value="1"/>
</dbReference>
<evidence type="ECO:0000256" key="8">
    <source>
        <dbReference type="PROSITE-ProRule" id="PRU01360"/>
    </source>
</evidence>
<evidence type="ECO:0000259" key="12">
    <source>
        <dbReference type="Pfam" id="PF07715"/>
    </source>
</evidence>
<evidence type="ECO:0000256" key="4">
    <source>
        <dbReference type="ARBA" id="ARBA00022692"/>
    </source>
</evidence>
<dbReference type="NCBIfam" id="TIGR04057">
    <property type="entry name" value="SusC_RagA_signa"/>
    <property type="match status" value="1"/>
</dbReference>
<comment type="subcellular location">
    <subcellularLocation>
        <location evidence="1 8">Cell outer membrane</location>
        <topology evidence="1 8">Multi-pass membrane protein</topology>
    </subcellularLocation>
</comment>
<evidence type="ECO:0000259" key="11">
    <source>
        <dbReference type="Pfam" id="PF00593"/>
    </source>
</evidence>
<dbReference type="Gene3D" id="2.60.40.1120">
    <property type="entry name" value="Carboxypeptidase-like, regulatory domain"/>
    <property type="match status" value="1"/>
</dbReference>
<evidence type="ECO:0000256" key="1">
    <source>
        <dbReference type="ARBA" id="ARBA00004571"/>
    </source>
</evidence>
<dbReference type="AlphaFoldDB" id="A0A412LS34"/>
<dbReference type="InterPro" id="IPR012910">
    <property type="entry name" value="Plug_dom"/>
</dbReference>
<evidence type="ECO:0000313" key="16">
    <source>
        <dbReference type="Proteomes" id="UP000462885"/>
    </source>
</evidence>
<dbReference type="NCBIfam" id="TIGR04056">
    <property type="entry name" value="OMP_RagA_SusC"/>
    <property type="match status" value="1"/>
</dbReference>
<protein>
    <submittedName>
        <fullName evidence="13">TonB-dependent receptor</fullName>
    </submittedName>
</protein>
<evidence type="ECO:0000313" key="15">
    <source>
        <dbReference type="Proteomes" id="UP000441522"/>
    </source>
</evidence>
<sequence length="1054" mass="118135">MAWKIKSLLLVRLCISLALVFSLAVIPVVAQTDLHVTGKVIDGSGIEVIGASVVVKGTTNGSVTGVDGTFSISVPSEKSVLQISFIGYESQEIIVGKRRTFEITLLENSQMLEDVVVVAYGTQSKATLTGSLVSADTKKLAKAPVASITNVLAGSLPGVSSVQTTGQPGQDAADIKIRGVGSLTSSNPLVLVDGVEREFSQIDPNEIENFSVLKDASATAVFGVRGANGVILITTKRGTIGKPTISFSSLTGLQQPMNYVEQTGSYEFARFWNIKMRNDGETDRKKYFTREDIEAFRTGSDPIMHPNSDWRKMVFNKFFLQTKNNINISGGTDNLRYFVSLGYLYQNGILKDAPNLPYDNNYKYNRYNYRANLDFKLTQTTTMKLGVGGNVGIIQEPNYNTDNPWIYATIWAVPMAGPGFLNGVRTLIPWGVYPVESRDAFDCFYGNGYKQKYRTTLNIDAEISQKLDFITKGLSISIKGAYDNRFDLHKNRTGGATEFQNVYYASYLEDASKPWTDPDYDKTLVYVPGGQITPLSYSESYGRDRNWYLEGRINYDHTFGDHKVTGLFLYNQSRDYYPKRPDDSDYPYQYIPRGYIGFVGRATYGYKSKYLIDVNAGYNGSENFAPGSTRYGFFPSGSIGWIISEENFMKNQRIIDFLKLRASWGKVGNDYSNGSRFIYMPSVWSVGGNYSFGVNNPNGQEAYGVGTPGNDKVTWETATKQNYGFDLKMLDSRLSLNVDVFFEKRKGILISPNSTPGVIAMGLPNLNLGKVDNHGYEIALGWDETLNSGLRYYVNANVSFARNKVIFMDEVRNEYDYMNRTGKPVNTPTNLYKFERIYQYSDFIQNTDGTYTLKPELPQPSAQVCPGDAMYADLNGDMIVDSKDKMTHGYTKNPEYIFGLISGFSYKGFNFNMQWTGATHVDKMLEIEYRIPFTNAGKRGLLQYFYNDCWTPENQLEAKLPRASKNSMSWNSEPSTLWLRDASYLRLKTVSLSYTFQNKMWLKPLGIKSLELSLTGYNLLTFSPMDILDPESLATNNGGYPLVKNYSLGLNVNF</sequence>
<keyword evidence="13" id="KW-0675">Receptor</keyword>
<evidence type="ECO:0000256" key="9">
    <source>
        <dbReference type="RuleBase" id="RU003357"/>
    </source>
</evidence>
<dbReference type="EMBL" id="WCWW01000045">
    <property type="protein sequence ID" value="KAB3853400.1"/>
    <property type="molecule type" value="Genomic_DNA"/>
</dbReference>
<dbReference type="InterPro" id="IPR036942">
    <property type="entry name" value="Beta-barrel_TonB_sf"/>
</dbReference>
<dbReference type="EMBL" id="WCIF01000034">
    <property type="protein sequence ID" value="KAB5433372.1"/>
    <property type="molecule type" value="Genomic_DNA"/>
</dbReference>
<dbReference type="SUPFAM" id="SSF56935">
    <property type="entry name" value="Porins"/>
    <property type="match status" value="1"/>
</dbReference>
<keyword evidence="5 9" id="KW-0798">TonB box</keyword>
<keyword evidence="6 8" id="KW-0472">Membrane</keyword>
<dbReference type="Pfam" id="PF13715">
    <property type="entry name" value="CarbopepD_reg_2"/>
    <property type="match status" value="1"/>
</dbReference>
<evidence type="ECO:0000256" key="10">
    <source>
        <dbReference type="SAM" id="SignalP"/>
    </source>
</evidence>
<comment type="caution">
    <text evidence="13">The sequence shown here is derived from an EMBL/GenBank/DDBJ whole genome shotgun (WGS) entry which is preliminary data.</text>
</comment>
<keyword evidence="7 8" id="KW-0998">Cell outer membrane</keyword>
<dbReference type="InterPro" id="IPR039426">
    <property type="entry name" value="TonB-dep_rcpt-like"/>
</dbReference>
<feature type="chain" id="PRO_5044085481" evidence="10">
    <location>
        <begin position="31"/>
        <end position="1054"/>
    </location>
</feature>